<dbReference type="RefSeq" id="WP_264848222.1">
    <property type="nucleotide sequence ID" value="NZ_BRXR01000001.1"/>
</dbReference>
<organism evidence="2 3">
    <name type="scientific">Clostridium omnivorum</name>
    <dbReference type="NCBI Taxonomy" id="1604902"/>
    <lineage>
        <taxon>Bacteria</taxon>
        <taxon>Bacillati</taxon>
        <taxon>Bacillota</taxon>
        <taxon>Clostridia</taxon>
        <taxon>Eubacteriales</taxon>
        <taxon>Clostridiaceae</taxon>
        <taxon>Clostridium</taxon>
    </lineage>
</organism>
<protein>
    <recommendedName>
        <fullName evidence="1">SnoaL-like domain-containing protein</fullName>
    </recommendedName>
</protein>
<feature type="domain" description="SnoaL-like" evidence="1">
    <location>
        <begin position="215"/>
        <end position="301"/>
    </location>
</feature>
<comment type="caution">
    <text evidence="2">The sequence shown here is derived from an EMBL/GenBank/DDBJ whole genome shotgun (WGS) entry which is preliminary data.</text>
</comment>
<dbReference type="Proteomes" id="UP001208567">
    <property type="component" value="Unassembled WGS sequence"/>
</dbReference>
<evidence type="ECO:0000259" key="1">
    <source>
        <dbReference type="Pfam" id="PF13474"/>
    </source>
</evidence>
<dbReference type="EMBL" id="BRXR01000001">
    <property type="protein sequence ID" value="GLC28951.1"/>
    <property type="molecule type" value="Genomic_DNA"/>
</dbReference>
<dbReference type="InterPro" id="IPR032710">
    <property type="entry name" value="NTF2-like_dom_sf"/>
</dbReference>
<evidence type="ECO:0000313" key="3">
    <source>
        <dbReference type="Proteomes" id="UP001208567"/>
    </source>
</evidence>
<name>A0ABQ5N195_9CLOT</name>
<evidence type="ECO:0000313" key="2">
    <source>
        <dbReference type="EMBL" id="GLC28951.1"/>
    </source>
</evidence>
<dbReference type="SUPFAM" id="SSF54427">
    <property type="entry name" value="NTF2-like"/>
    <property type="match status" value="1"/>
</dbReference>
<dbReference type="Gene3D" id="3.10.450.50">
    <property type="match status" value="1"/>
</dbReference>
<proteinExistence type="predicted"/>
<accession>A0ABQ5N195</accession>
<sequence length="392" mass="45463">MKEYKNKSSINEVIEVLDKFQELYTKKDEDLLDDFVENTFSIEPGLAVLGSTMNQWCFNIEDIKKLMKSHWNNENNYWKTVDFKFGGAKIFANENVAWVVTIGNIKNTLSEDVQIEKTISEVKGILNKEEKSKEKALDAAKIIASTLKEIDMGEDYIWPFRFTSVLVKEKDAWKFHQMQFSLDSESWPYRYTDENYDKSIFEMCKAQSSEEIERIKNVLQVFQDGYTERNVDYVDDYMKKVFLLDEDLVVIGTDAEELCLGIEATRGIIESDWKYWGNFKFNVDDALICANGDVAYFTTKAILHRIVSNETILDWISGSTKYTFESDKAPKQKLLVALYNMLDLLCENEKGETYITPMRFSGVLVKNDGKWLIQHLQYSDYADGMPGVRITV</sequence>
<gene>
    <name evidence="2" type="ORF">bsdE14_03610</name>
</gene>
<reference evidence="2 3" key="1">
    <citation type="journal article" date="2024" name="Int. J. Syst. Evol. Microbiol.">
        <title>Clostridium omnivorum sp. nov., isolated from anoxic soil under the treatment of reductive soil disinfestation.</title>
        <authorList>
            <person name="Ueki A."/>
            <person name="Tonouchi A."/>
            <person name="Kaku N."/>
            <person name="Honma S."/>
            <person name="Ueki K."/>
        </authorList>
    </citation>
    <scope>NUCLEOTIDE SEQUENCE [LARGE SCALE GENOMIC DNA]</scope>
    <source>
        <strain evidence="2 3">E14</strain>
    </source>
</reference>
<keyword evidence="3" id="KW-1185">Reference proteome</keyword>
<dbReference type="Pfam" id="PF13474">
    <property type="entry name" value="SnoaL_3"/>
    <property type="match status" value="1"/>
</dbReference>
<dbReference type="InterPro" id="IPR037401">
    <property type="entry name" value="SnoaL-like"/>
</dbReference>